<evidence type="ECO:0000256" key="5">
    <source>
        <dbReference type="SAM" id="SignalP"/>
    </source>
</evidence>
<feature type="domain" description="Serpin" evidence="6">
    <location>
        <begin position="42"/>
        <end position="401"/>
    </location>
</feature>
<evidence type="ECO:0000256" key="2">
    <source>
        <dbReference type="ARBA" id="ARBA00022690"/>
    </source>
</evidence>
<reference evidence="8" key="1">
    <citation type="submission" date="2025-08" db="UniProtKB">
        <authorList>
            <consortium name="RefSeq"/>
        </authorList>
    </citation>
    <scope>IDENTIFICATION</scope>
    <source>
        <tissue evidence="8">Whole larvae</tissue>
    </source>
</reference>
<dbReference type="Pfam" id="PF00079">
    <property type="entry name" value="Serpin"/>
    <property type="match status" value="1"/>
</dbReference>
<proteinExistence type="inferred from homology"/>
<dbReference type="Gene3D" id="2.30.39.10">
    <property type="entry name" value="Alpha-1-antitrypsin, domain 1"/>
    <property type="match status" value="1"/>
</dbReference>
<keyword evidence="7" id="KW-1185">Reference proteome</keyword>
<accession>A0A6J1WNA8</accession>
<evidence type="ECO:0000313" key="8">
    <source>
        <dbReference type="RefSeq" id="XP_026753093.1"/>
    </source>
</evidence>
<evidence type="ECO:0000313" key="7">
    <source>
        <dbReference type="Proteomes" id="UP001652740"/>
    </source>
</evidence>
<dbReference type="GeneID" id="113513298"/>
<dbReference type="OrthoDB" id="9440847at2759"/>
<evidence type="ECO:0000256" key="3">
    <source>
        <dbReference type="ARBA" id="ARBA00022900"/>
    </source>
</evidence>
<name>A0A6J1WNA8_GALME</name>
<dbReference type="InterPro" id="IPR042185">
    <property type="entry name" value="Serpin_sf_2"/>
</dbReference>
<keyword evidence="2 8" id="KW-0646">Protease inhibitor</keyword>
<dbReference type="InterPro" id="IPR000215">
    <property type="entry name" value="Serpin_fam"/>
</dbReference>
<dbReference type="GO" id="GO:0005615">
    <property type="term" value="C:extracellular space"/>
    <property type="evidence" value="ECO:0007669"/>
    <property type="project" value="InterPro"/>
</dbReference>
<dbReference type="AlphaFoldDB" id="A0A6J1WNA8"/>
<feature type="signal peptide" evidence="5">
    <location>
        <begin position="1"/>
        <end position="22"/>
    </location>
</feature>
<dbReference type="CDD" id="cd19598">
    <property type="entry name" value="serpin77Ba-like_insects"/>
    <property type="match status" value="1"/>
</dbReference>
<dbReference type="Gene3D" id="3.30.497.10">
    <property type="entry name" value="Antithrombin, subunit I, domain 2"/>
    <property type="match status" value="1"/>
</dbReference>
<organism evidence="7 8">
    <name type="scientific">Galleria mellonella</name>
    <name type="common">Greater wax moth</name>
    <dbReference type="NCBI Taxonomy" id="7137"/>
    <lineage>
        <taxon>Eukaryota</taxon>
        <taxon>Metazoa</taxon>
        <taxon>Ecdysozoa</taxon>
        <taxon>Arthropoda</taxon>
        <taxon>Hexapoda</taxon>
        <taxon>Insecta</taxon>
        <taxon>Pterygota</taxon>
        <taxon>Neoptera</taxon>
        <taxon>Endopterygota</taxon>
        <taxon>Lepidoptera</taxon>
        <taxon>Glossata</taxon>
        <taxon>Ditrysia</taxon>
        <taxon>Pyraloidea</taxon>
        <taxon>Pyralidae</taxon>
        <taxon>Galleriinae</taxon>
        <taxon>Galleria</taxon>
    </lineage>
</organism>
<keyword evidence="3 8" id="KW-0722">Serine protease inhibitor</keyword>
<dbReference type="InParanoid" id="A0A6J1WNA8"/>
<dbReference type="PANTHER" id="PTHR11461:SF211">
    <property type="entry name" value="GH10112P-RELATED"/>
    <property type="match status" value="1"/>
</dbReference>
<gene>
    <name evidence="8" type="primary">LOC113513298</name>
</gene>
<dbReference type="CTD" id="100272173"/>
<keyword evidence="5" id="KW-0732">Signal</keyword>
<protein>
    <submittedName>
        <fullName evidence="8">Serine protease inhibitor 77Ba-like</fullName>
    </submittedName>
</protein>
<dbReference type="GO" id="GO:0004867">
    <property type="term" value="F:serine-type endopeptidase inhibitor activity"/>
    <property type="evidence" value="ECO:0007669"/>
    <property type="project" value="UniProtKB-KW"/>
</dbReference>
<dbReference type="RefSeq" id="XP_026753093.1">
    <property type="nucleotide sequence ID" value="XM_026897292.3"/>
</dbReference>
<comment type="similarity">
    <text evidence="1 4">Belongs to the serpin family.</text>
</comment>
<sequence>MTLFIYILLISTIIYKESKVLGQCTMESSSIRIKRPIYDFTINLATRIAQEKDNHFISSTLSQWTLISELSLGATDDTLEDIQKVLRLHKHRCFNENYWKIIKSLLDSGDVTIGRSSMIIIDKEFELKDAFSNSITKTGLCEISLQDFEETITSATAVNDYVNQVTQGVIDDVVTPNDFDSLNLILIDALYFKGTWSKTFATTNTDTASFYDEIGNRVGEVNLMYVNDKFNVTTIEQVNAKVLELPYGTDSGFSMLIFLPDVGTQLSSVIYNLKKISLATVFRKFEMEGPRTVTVEIPRFKITSDLDNLRELLSDMGLKTMFDSTRASFFYLSDQPLYVSDFIQKASIEVTEEGTEAAAVSEAGLRWRTLDEEFIANRPFAFIIVNSRSQLPLFIGAYSKPSVY</sequence>
<dbReference type="InterPro" id="IPR036186">
    <property type="entry name" value="Serpin_sf"/>
</dbReference>
<dbReference type="SUPFAM" id="SSF56574">
    <property type="entry name" value="Serpins"/>
    <property type="match status" value="1"/>
</dbReference>
<evidence type="ECO:0000256" key="4">
    <source>
        <dbReference type="RuleBase" id="RU000411"/>
    </source>
</evidence>
<evidence type="ECO:0000259" key="6">
    <source>
        <dbReference type="SMART" id="SM00093"/>
    </source>
</evidence>
<dbReference type="PANTHER" id="PTHR11461">
    <property type="entry name" value="SERINE PROTEASE INHIBITOR, SERPIN"/>
    <property type="match status" value="1"/>
</dbReference>
<dbReference type="Proteomes" id="UP001652740">
    <property type="component" value="Unplaced"/>
</dbReference>
<dbReference type="KEGG" id="gmw:113513298"/>
<dbReference type="SMART" id="SM00093">
    <property type="entry name" value="SERPIN"/>
    <property type="match status" value="1"/>
</dbReference>
<dbReference type="InterPro" id="IPR023796">
    <property type="entry name" value="Serpin_dom"/>
</dbReference>
<dbReference type="InterPro" id="IPR042178">
    <property type="entry name" value="Serpin_sf_1"/>
</dbReference>
<evidence type="ECO:0000256" key="1">
    <source>
        <dbReference type="ARBA" id="ARBA00009500"/>
    </source>
</evidence>
<feature type="chain" id="PRO_5026699490" evidence="5">
    <location>
        <begin position="23"/>
        <end position="404"/>
    </location>
</feature>